<comment type="caution">
    <text evidence="1">The sequence shown here is derived from an EMBL/GenBank/DDBJ whole genome shotgun (WGS) entry which is preliminary data.</text>
</comment>
<gene>
    <name evidence="1" type="ORF">PENTCL1PPCAC_23950</name>
</gene>
<reference evidence="1" key="1">
    <citation type="submission" date="2023-10" db="EMBL/GenBank/DDBJ databases">
        <title>Genome assembly of Pristionchus species.</title>
        <authorList>
            <person name="Yoshida K."/>
            <person name="Sommer R.J."/>
        </authorList>
    </citation>
    <scope>NUCLEOTIDE SEQUENCE</scope>
    <source>
        <strain evidence="1">RS0144</strain>
    </source>
</reference>
<evidence type="ECO:0000313" key="1">
    <source>
        <dbReference type="EMBL" id="GMT01776.1"/>
    </source>
</evidence>
<sequence length="100" mass="11461">MTCESSRIIFDSILVDNQFVKQCQRAFQGTQPIEFIFEGEVIDEKIDLKKFAKFLSDAKLSWLEFEPAVEPPSSFFKLFDEKFLTAFANAACTSRPPAIR</sequence>
<name>A0AAV5U5L1_9BILA</name>
<dbReference type="Proteomes" id="UP001432027">
    <property type="component" value="Unassembled WGS sequence"/>
</dbReference>
<proteinExistence type="predicted"/>
<feature type="non-terminal residue" evidence="1">
    <location>
        <position position="100"/>
    </location>
</feature>
<protein>
    <submittedName>
        <fullName evidence="1">Uncharacterized protein</fullName>
    </submittedName>
</protein>
<organism evidence="1 2">
    <name type="scientific">Pristionchus entomophagus</name>
    <dbReference type="NCBI Taxonomy" id="358040"/>
    <lineage>
        <taxon>Eukaryota</taxon>
        <taxon>Metazoa</taxon>
        <taxon>Ecdysozoa</taxon>
        <taxon>Nematoda</taxon>
        <taxon>Chromadorea</taxon>
        <taxon>Rhabditida</taxon>
        <taxon>Rhabditina</taxon>
        <taxon>Diplogasteromorpha</taxon>
        <taxon>Diplogasteroidea</taxon>
        <taxon>Neodiplogasteridae</taxon>
        <taxon>Pristionchus</taxon>
    </lineage>
</organism>
<keyword evidence="2" id="KW-1185">Reference proteome</keyword>
<evidence type="ECO:0000313" key="2">
    <source>
        <dbReference type="Proteomes" id="UP001432027"/>
    </source>
</evidence>
<accession>A0AAV5U5L1</accession>
<dbReference type="EMBL" id="BTSX01000005">
    <property type="protein sequence ID" value="GMT01776.1"/>
    <property type="molecule type" value="Genomic_DNA"/>
</dbReference>
<dbReference type="AlphaFoldDB" id="A0AAV5U5L1"/>